<keyword evidence="1" id="KW-1133">Transmembrane helix</keyword>
<reference evidence="2 3" key="1">
    <citation type="journal article" date="2023" name="Plants (Basel)">
        <title>Bridging the Gap: Combining Genomics and Transcriptomics Approaches to Understand Stylosanthes scabra, an Orphan Legume from the Brazilian Caatinga.</title>
        <authorList>
            <person name="Ferreira-Neto J.R.C."/>
            <person name="da Silva M.D."/>
            <person name="Binneck E."/>
            <person name="de Melo N.F."/>
            <person name="da Silva R.H."/>
            <person name="de Melo A.L.T.M."/>
            <person name="Pandolfi V."/>
            <person name="Bustamante F.O."/>
            <person name="Brasileiro-Vidal A.C."/>
            <person name="Benko-Iseppon A.M."/>
        </authorList>
    </citation>
    <scope>NUCLEOTIDE SEQUENCE [LARGE SCALE GENOMIC DNA]</scope>
    <source>
        <tissue evidence="2">Leaves</tissue>
    </source>
</reference>
<evidence type="ECO:0000313" key="3">
    <source>
        <dbReference type="Proteomes" id="UP001341840"/>
    </source>
</evidence>
<dbReference type="EMBL" id="JASCZI010244226">
    <property type="protein sequence ID" value="MED6214000.1"/>
    <property type="molecule type" value="Genomic_DNA"/>
</dbReference>
<feature type="non-terminal residue" evidence="2">
    <location>
        <position position="1"/>
    </location>
</feature>
<name>A0ABU6YUB5_9FABA</name>
<comment type="caution">
    <text evidence="2">The sequence shown here is derived from an EMBL/GenBank/DDBJ whole genome shotgun (WGS) entry which is preliminary data.</text>
</comment>
<feature type="transmembrane region" description="Helical" evidence="1">
    <location>
        <begin position="17"/>
        <end position="35"/>
    </location>
</feature>
<evidence type="ECO:0000313" key="2">
    <source>
        <dbReference type="EMBL" id="MED6214000.1"/>
    </source>
</evidence>
<sequence length="67" mass="7423">LCWDSVEEPCKRSGNSMFGWAVEIIYWVLISIHSWRHNIHMIFWKGSEAGAVEEEATAAAGGGAWGS</sequence>
<dbReference type="Proteomes" id="UP001341840">
    <property type="component" value="Unassembled WGS sequence"/>
</dbReference>
<organism evidence="2 3">
    <name type="scientific">Stylosanthes scabra</name>
    <dbReference type="NCBI Taxonomy" id="79078"/>
    <lineage>
        <taxon>Eukaryota</taxon>
        <taxon>Viridiplantae</taxon>
        <taxon>Streptophyta</taxon>
        <taxon>Embryophyta</taxon>
        <taxon>Tracheophyta</taxon>
        <taxon>Spermatophyta</taxon>
        <taxon>Magnoliopsida</taxon>
        <taxon>eudicotyledons</taxon>
        <taxon>Gunneridae</taxon>
        <taxon>Pentapetalae</taxon>
        <taxon>rosids</taxon>
        <taxon>fabids</taxon>
        <taxon>Fabales</taxon>
        <taxon>Fabaceae</taxon>
        <taxon>Papilionoideae</taxon>
        <taxon>50 kb inversion clade</taxon>
        <taxon>dalbergioids sensu lato</taxon>
        <taxon>Dalbergieae</taxon>
        <taxon>Pterocarpus clade</taxon>
        <taxon>Stylosanthes</taxon>
    </lineage>
</organism>
<proteinExistence type="predicted"/>
<keyword evidence="1" id="KW-0472">Membrane</keyword>
<accession>A0ABU6YUB5</accession>
<gene>
    <name evidence="2" type="ORF">PIB30_098805</name>
</gene>
<protein>
    <submittedName>
        <fullName evidence="2">Uncharacterized protein</fullName>
    </submittedName>
</protein>
<keyword evidence="3" id="KW-1185">Reference proteome</keyword>
<evidence type="ECO:0000256" key="1">
    <source>
        <dbReference type="SAM" id="Phobius"/>
    </source>
</evidence>
<keyword evidence="1" id="KW-0812">Transmembrane</keyword>